<keyword evidence="3" id="KW-1185">Reference proteome</keyword>
<feature type="compositionally biased region" description="Polar residues" evidence="1">
    <location>
        <begin position="219"/>
        <end position="232"/>
    </location>
</feature>
<protein>
    <submittedName>
        <fullName evidence="2">Uncharacterized protein</fullName>
    </submittedName>
</protein>
<evidence type="ECO:0000256" key="1">
    <source>
        <dbReference type="SAM" id="MobiDB-lite"/>
    </source>
</evidence>
<evidence type="ECO:0000313" key="2">
    <source>
        <dbReference type="EMBL" id="KAK1767039.1"/>
    </source>
</evidence>
<feature type="compositionally biased region" description="Polar residues" evidence="1">
    <location>
        <begin position="71"/>
        <end position="94"/>
    </location>
</feature>
<dbReference type="RefSeq" id="XP_060283252.1">
    <property type="nucleotide sequence ID" value="XM_060433039.1"/>
</dbReference>
<dbReference type="GeneID" id="85316226"/>
<organism evidence="2 3">
    <name type="scientific">Phialemonium atrogriseum</name>
    <dbReference type="NCBI Taxonomy" id="1093897"/>
    <lineage>
        <taxon>Eukaryota</taxon>
        <taxon>Fungi</taxon>
        <taxon>Dikarya</taxon>
        <taxon>Ascomycota</taxon>
        <taxon>Pezizomycotina</taxon>
        <taxon>Sordariomycetes</taxon>
        <taxon>Sordariomycetidae</taxon>
        <taxon>Cephalothecales</taxon>
        <taxon>Cephalothecaceae</taxon>
        <taxon>Phialemonium</taxon>
    </lineage>
</organism>
<feature type="compositionally biased region" description="Basic residues" evidence="1">
    <location>
        <begin position="269"/>
        <end position="283"/>
    </location>
</feature>
<feature type="compositionally biased region" description="Low complexity" evidence="1">
    <location>
        <begin position="284"/>
        <end position="303"/>
    </location>
</feature>
<name>A0AAJ0FLT5_9PEZI</name>
<feature type="region of interest" description="Disordered" evidence="1">
    <location>
        <begin position="71"/>
        <end position="109"/>
    </location>
</feature>
<feature type="region of interest" description="Disordered" evidence="1">
    <location>
        <begin position="432"/>
        <end position="463"/>
    </location>
</feature>
<feature type="compositionally biased region" description="Basic residues" evidence="1">
    <location>
        <begin position="439"/>
        <end position="451"/>
    </location>
</feature>
<proteinExistence type="predicted"/>
<dbReference type="EMBL" id="MU839009">
    <property type="protein sequence ID" value="KAK1767039.1"/>
    <property type="molecule type" value="Genomic_DNA"/>
</dbReference>
<sequence>MHIHIDMTENHYLAASVHHQDNLRADCLPGTCSSEQPALVAYSTQDLTPYTAVSSFNYPAAADSSLLTPVSNAASPPLQQRQSTKGMQYTSQAVSGPQQPTPPSTSGMYYPSYDINASSQSPSPLTVHPHAAEAHFDMAPYMGQSPHPSPKDEVPPPINQYLGHYTVSGNCNESGVANSFSEYPDFNDVDSGYLARAPGQMQVSASQLHRHMVVTSAAQAPTLTQPHSSQLRPQAGGIEDLRDPGMLAHGLPGPGGFQSRISDSPGRRQPQRKQKLPQRRAPRNSRQQQNQAQLAEAAQQADQTPPDESECEPLKLNDKAPVEDRFLFELRQKYIGEKGKGMWEDISAEYAAKYQPMEKAALQMKISRAVAKYGEWPPTEINALIDAFKKDEAARYDRLLEAMKKLGGGRVWDWRPQHIEAKLVTLGYEEQNVDERTNSRRRRRAVQRRRTNSQNQQTPTILGEWTNGLGLHSVLNTPQGYALAHHPTSHDLANPHDHMAPNYTEEQNDKLLDDIFKTSIKADPDTASSPDAMEITYEANGNRANAQPTKARFDHNHQIARQACEQTARPPLRR</sequence>
<accession>A0AAJ0FLT5</accession>
<dbReference type="AlphaFoldDB" id="A0AAJ0FLT5"/>
<feature type="region of interest" description="Disordered" evidence="1">
    <location>
        <begin position="219"/>
        <end position="316"/>
    </location>
</feature>
<evidence type="ECO:0000313" key="3">
    <source>
        <dbReference type="Proteomes" id="UP001244011"/>
    </source>
</evidence>
<gene>
    <name evidence="2" type="ORF">QBC33DRAFT_75294</name>
</gene>
<dbReference type="Proteomes" id="UP001244011">
    <property type="component" value="Unassembled WGS sequence"/>
</dbReference>
<comment type="caution">
    <text evidence="2">The sequence shown here is derived from an EMBL/GenBank/DDBJ whole genome shotgun (WGS) entry which is preliminary data.</text>
</comment>
<reference evidence="2" key="1">
    <citation type="submission" date="2023-06" db="EMBL/GenBank/DDBJ databases">
        <title>Genome-scale phylogeny and comparative genomics of the fungal order Sordariales.</title>
        <authorList>
            <consortium name="Lawrence Berkeley National Laboratory"/>
            <person name="Hensen N."/>
            <person name="Bonometti L."/>
            <person name="Westerberg I."/>
            <person name="Brannstrom I.O."/>
            <person name="Guillou S."/>
            <person name="Cros-Aarteil S."/>
            <person name="Calhoun S."/>
            <person name="Haridas S."/>
            <person name="Kuo A."/>
            <person name="Mondo S."/>
            <person name="Pangilinan J."/>
            <person name="Riley R."/>
            <person name="Labutti K."/>
            <person name="Andreopoulos B."/>
            <person name="Lipzen A."/>
            <person name="Chen C."/>
            <person name="Yanf M."/>
            <person name="Daum C."/>
            <person name="Ng V."/>
            <person name="Clum A."/>
            <person name="Steindorff A."/>
            <person name="Ohm R."/>
            <person name="Martin F."/>
            <person name="Silar P."/>
            <person name="Natvig D."/>
            <person name="Lalanne C."/>
            <person name="Gautier V."/>
            <person name="Ament-Velasquez S.L."/>
            <person name="Kruys A."/>
            <person name="Hutchinson M.I."/>
            <person name="Powell A.J."/>
            <person name="Barry K."/>
            <person name="Miller A.N."/>
            <person name="Grigoriev I.V."/>
            <person name="Debuchy R."/>
            <person name="Gladieux P."/>
            <person name="Thoren M.H."/>
            <person name="Johannesson H."/>
        </authorList>
    </citation>
    <scope>NUCLEOTIDE SEQUENCE</scope>
    <source>
        <strain evidence="2">8032-3</strain>
    </source>
</reference>